<dbReference type="InterPro" id="IPR014347">
    <property type="entry name" value="Tautomerase/MIF_sf"/>
</dbReference>
<dbReference type="SUPFAM" id="SSF54427">
    <property type="entry name" value="NTF2-like"/>
    <property type="match status" value="1"/>
</dbReference>
<dbReference type="SUPFAM" id="SSF55331">
    <property type="entry name" value="Tautomerase/MIF"/>
    <property type="match status" value="1"/>
</dbReference>
<dbReference type="EMBL" id="CP000830">
    <property type="protein sequence ID" value="ABV92439.1"/>
    <property type="molecule type" value="Genomic_DNA"/>
</dbReference>
<dbReference type="STRING" id="398580.Dshi_0693"/>
<dbReference type="OrthoDB" id="8635217at2"/>
<dbReference type="AlphaFoldDB" id="A8LQF3"/>
<evidence type="ECO:0000313" key="4">
    <source>
        <dbReference type="EMBL" id="ABV92439.1"/>
    </source>
</evidence>
<proteinExistence type="predicted"/>
<dbReference type="HOGENOM" id="CLU_102970_0_0_5"/>
<gene>
    <name evidence="4" type="primary">pptA</name>
    <name evidence="4" type="ordered locus">Dshi_0693</name>
</gene>
<feature type="domain" description="SnoaL-like" evidence="3">
    <location>
        <begin position="71"/>
        <end position="173"/>
    </location>
</feature>
<dbReference type="Gene3D" id="3.10.450.50">
    <property type="match status" value="1"/>
</dbReference>
<dbReference type="Pfam" id="PF01361">
    <property type="entry name" value="Tautomerase"/>
    <property type="match status" value="1"/>
</dbReference>
<dbReference type="eggNOG" id="COG1942">
    <property type="taxonomic scope" value="Bacteria"/>
</dbReference>
<keyword evidence="1 4" id="KW-0413">Isomerase</keyword>
<dbReference type="InterPro" id="IPR037401">
    <property type="entry name" value="SnoaL-like"/>
</dbReference>
<evidence type="ECO:0000313" key="5">
    <source>
        <dbReference type="Proteomes" id="UP000006833"/>
    </source>
</evidence>
<keyword evidence="5" id="KW-1185">Reference proteome</keyword>
<evidence type="ECO:0000259" key="2">
    <source>
        <dbReference type="Pfam" id="PF01361"/>
    </source>
</evidence>
<reference evidence="5" key="1">
    <citation type="journal article" date="2010" name="ISME J.">
        <title>The complete genome sequence of the algal symbiont Dinoroseobacter shibae: a hitchhiker's guide to life in the sea.</title>
        <authorList>
            <person name="Wagner-Dobler I."/>
            <person name="Ballhausen B."/>
            <person name="Berger M."/>
            <person name="Brinkhoff T."/>
            <person name="Buchholz I."/>
            <person name="Bunk B."/>
            <person name="Cypionka H."/>
            <person name="Daniel R."/>
            <person name="Drepper T."/>
            <person name="Gerdts G."/>
            <person name="Hahnke S."/>
            <person name="Han C."/>
            <person name="Jahn D."/>
            <person name="Kalhoefer D."/>
            <person name="Kiss H."/>
            <person name="Klenk H.P."/>
            <person name="Kyrpides N."/>
            <person name="Liebl W."/>
            <person name="Liesegang H."/>
            <person name="Meincke L."/>
            <person name="Pati A."/>
            <person name="Petersen J."/>
            <person name="Piekarski T."/>
            <person name="Pommerenke C."/>
            <person name="Pradella S."/>
            <person name="Pukall R."/>
            <person name="Rabus R."/>
            <person name="Stackebrandt E."/>
            <person name="Thole S."/>
            <person name="Thompson L."/>
            <person name="Tielen P."/>
            <person name="Tomasch J."/>
            <person name="von Jan M."/>
            <person name="Wanphrut N."/>
            <person name="Wichels A."/>
            <person name="Zech H."/>
            <person name="Simon M."/>
        </authorList>
    </citation>
    <scope>NUCLEOTIDE SEQUENCE [LARGE SCALE GENOMIC DNA]</scope>
    <source>
        <strain evidence="5">DSM 16493 / NCIMB 14021 / DFL 12</strain>
    </source>
</reference>
<organism evidence="4 5">
    <name type="scientific">Dinoroseobacter shibae (strain DSM 16493 / NCIMB 14021 / DFL 12)</name>
    <dbReference type="NCBI Taxonomy" id="398580"/>
    <lineage>
        <taxon>Bacteria</taxon>
        <taxon>Pseudomonadati</taxon>
        <taxon>Pseudomonadota</taxon>
        <taxon>Alphaproteobacteria</taxon>
        <taxon>Rhodobacterales</taxon>
        <taxon>Roseobacteraceae</taxon>
        <taxon>Dinoroseobacter</taxon>
    </lineage>
</organism>
<dbReference type="Pfam" id="PF12680">
    <property type="entry name" value="SnoaL_2"/>
    <property type="match status" value="1"/>
</dbReference>
<feature type="domain" description="4-oxalocrotonate tautomerase-like" evidence="2">
    <location>
        <begin position="2"/>
        <end position="56"/>
    </location>
</feature>
<dbReference type="Proteomes" id="UP000006833">
    <property type="component" value="Chromosome"/>
</dbReference>
<dbReference type="InterPro" id="IPR004370">
    <property type="entry name" value="4-OT-like_dom"/>
</dbReference>
<dbReference type="eggNOG" id="COG3631">
    <property type="taxonomic scope" value="Bacteria"/>
</dbReference>
<dbReference type="EC" id="5.3.2.-" evidence="4"/>
<accession>A8LQF3</accession>
<evidence type="ECO:0000256" key="1">
    <source>
        <dbReference type="ARBA" id="ARBA00023235"/>
    </source>
</evidence>
<name>A8LQF3_DINSH</name>
<evidence type="ECO:0000259" key="3">
    <source>
        <dbReference type="Pfam" id="PF12680"/>
    </source>
</evidence>
<dbReference type="KEGG" id="dsh:Dshi_0693"/>
<dbReference type="Gene3D" id="3.30.429.10">
    <property type="entry name" value="Macrophage Migration Inhibitory Factor"/>
    <property type="match status" value="1"/>
</dbReference>
<dbReference type="RefSeq" id="WP_012177371.1">
    <property type="nucleotide sequence ID" value="NC_009952.1"/>
</dbReference>
<sequence length="191" mass="20749">MPVIEVHLIAGYGDEVKTRLGKALTDGARLVIPADPDGITVLTHEVAASGYMRGGQNRFPAPPLPDPAETVQAYLAAMEARDLDTAAGYLGAEFEMIFPGGVRMTDLDALVAWSAERYKRVTKTFEGIDTAPSETGAVVHCHGTLSGLWPDDTPFEGIRFIDRFELTDSKITRQEVWNDMAAAMQARKDPA</sequence>
<dbReference type="GO" id="GO:0016853">
    <property type="term" value="F:isomerase activity"/>
    <property type="evidence" value="ECO:0007669"/>
    <property type="project" value="UniProtKB-KW"/>
</dbReference>
<protein>
    <submittedName>
        <fullName evidence="4">4-oxalocrotonate tautomerase</fullName>
        <ecNumber evidence="4">5.3.2.-</ecNumber>
    </submittedName>
</protein>
<dbReference type="InterPro" id="IPR032710">
    <property type="entry name" value="NTF2-like_dom_sf"/>
</dbReference>